<dbReference type="GO" id="GO:0005737">
    <property type="term" value="C:cytoplasm"/>
    <property type="evidence" value="ECO:0007669"/>
    <property type="project" value="UniProtKB-SubCell"/>
</dbReference>
<dbReference type="GO" id="GO:0005634">
    <property type="term" value="C:nucleus"/>
    <property type="evidence" value="ECO:0007669"/>
    <property type="project" value="UniProtKB-SubCell"/>
</dbReference>
<evidence type="ECO:0000256" key="11">
    <source>
        <dbReference type="ARBA" id="ARBA00023242"/>
    </source>
</evidence>
<comment type="similarity">
    <text evidence="3 12">Belongs to the NAC-beta family.</text>
</comment>
<evidence type="ECO:0000256" key="7">
    <source>
        <dbReference type="ARBA" id="ARBA00022491"/>
    </source>
</evidence>
<dbReference type="SMART" id="SM01407">
    <property type="entry name" value="NAC"/>
    <property type="match status" value="1"/>
</dbReference>
<keyword evidence="9 12" id="KW-0805">Transcription regulation</keyword>
<keyword evidence="8" id="KW-0653">Protein transport</keyword>
<evidence type="ECO:0000313" key="15">
    <source>
        <dbReference type="EMBL" id="PIB00571.1"/>
    </source>
</evidence>
<dbReference type="CDD" id="cd22055">
    <property type="entry name" value="NAC_BTF3"/>
    <property type="match status" value="1"/>
</dbReference>
<evidence type="ECO:0000256" key="5">
    <source>
        <dbReference type="ARBA" id="ARBA00022448"/>
    </source>
</evidence>
<evidence type="ECO:0000256" key="12">
    <source>
        <dbReference type="RuleBase" id="RU361272"/>
    </source>
</evidence>
<feature type="non-terminal residue" evidence="15">
    <location>
        <position position="1"/>
    </location>
</feature>
<name>A0A2G5I6Z0_CERBT</name>
<dbReference type="AlphaFoldDB" id="A0A2G5I6Z0"/>
<dbReference type="InterPro" id="IPR002715">
    <property type="entry name" value="Nas_poly-pep-assoc_cplx_dom"/>
</dbReference>
<reference evidence="15 16" key="1">
    <citation type="submission" date="2015-10" db="EMBL/GenBank/DDBJ databases">
        <title>The cercosporin biosynthetic gene cluster was horizontally transferred to several fungal lineages and shown to be expanded in Cercospora beticola based on microsynteny with recipient genomes.</title>
        <authorList>
            <person name="De Jonge R."/>
            <person name="Ebert M.K."/>
            <person name="Suttle J.C."/>
            <person name="Jurick Ii W.M."/>
            <person name="Secor G.A."/>
            <person name="Thomma B.P."/>
            <person name="Van De Peer Y."/>
            <person name="Bolton M.D."/>
        </authorList>
    </citation>
    <scope>NUCLEOTIDE SEQUENCE [LARGE SCALE GENOMIC DNA]</scope>
    <source>
        <strain evidence="15 16">09-40</strain>
    </source>
</reference>
<organism evidence="15 16">
    <name type="scientific">Cercospora beticola</name>
    <name type="common">Sugarbeet leaf spot fungus</name>
    <dbReference type="NCBI Taxonomy" id="122368"/>
    <lineage>
        <taxon>Eukaryota</taxon>
        <taxon>Fungi</taxon>
        <taxon>Dikarya</taxon>
        <taxon>Ascomycota</taxon>
        <taxon>Pezizomycotina</taxon>
        <taxon>Dothideomycetes</taxon>
        <taxon>Dothideomycetidae</taxon>
        <taxon>Mycosphaerellales</taxon>
        <taxon>Mycosphaerellaceae</taxon>
        <taxon>Cercospora</taxon>
    </lineage>
</organism>
<dbReference type="EMBL" id="LKMD01000100">
    <property type="protein sequence ID" value="PIB00571.1"/>
    <property type="molecule type" value="Genomic_DNA"/>
</dbReference>
<feature type="domain" description="NAC-A/B" evidence="14">
    <location>
        <begin position="32"/>
        <end position="97"/>
    </location>
</feature>
<dbReference type="Pfam" id="PF01849">
    <property type="entry name" value="NAC"/>
    <property type="match status" value="1"/>
</dbReference>
<dbReference type="PANTHER" id="PTHR10351">
    <property type="entry name" value="TRANSCRIPTION FACTOR BTF3 FAMILY MEMBER"/>
    <property type="match status" value="1"/>
</dbReference>
<evidence type="ECO:0000256" key="13">
    <source>
        <dbReference type="SAM" id="MobiDB-lite"/>
    </source>
</evidence>
<keyword evidence="11" id="KW-0539">Nucleus</keyword>
<evidence type="ECO:0000256" key="10">
    <source>
        <dbReference type="ARBA" id="ARBA00023163"/>
    </source>
</evidence>
<dbReference type="InterPro" id="IPR039370">
    <property type="entry name" value="BTF3"/>
</dbReference>
<dbReference type="Gene3D" id="2.20.70.30">
    <property type="entry name" value="Nascent polypeptide-associated complex domain"/>
    <property type="match status" value="1"/>
</dbReference>
<dbReference type="GO" id="GO:0015031">
    <property type="term" value="P:protein transport"/>
    <property type="evidence" value="ECO:0007669"/>
    <property type="project" value="UniProtKB-KW"/>
</dbReference>
<dbReference type="FunFam" id="2.20.70.30:FF:000003">
    <property type="entry name" value="Nascent polypeptide-associated complex subunit beta"/>
    <property type="match status" value="1"/>
</dbReference>
<keyword evidence="6" id="KW-0963">Cytoplasm</keyword>
<feature type="region of interest" description="Disordered" evidence="13">
    <location>
        <begin position="118"/>
        <end position="155"/>
    </location>
</feature>
<evidence type="ECO:0000256" key="1">
    <source>
        <dbReference type="ARBA" id="ARBA00004123"/>
    </source>
</evidence>
<evidence type="ECO:0000256" key="2">
    <source>
        <dbReference type="ARBA" id="ARBA00004496"/>
    </source>
</evidence>
<evidence type="ECO:0000256" key="6">
    <source>
        <dbReference type="ARBA" id="ARBA00022490"/>
    </source>
</evidence>
<dbReference type="PROSITE" id="PS51151">
    <property type="entry name" value="NAC_AB"/>
    <property type="match status" value="1"/>
</dbReference>
<comment type="subunit">
    <text evidence="12">Part of the nascent polypeptide-associated complex (NAC).</text>
</comment>
<evidence type="ECO:0000256" key="8">
    <source>
        <dbReference type="ARBA" id="ARBA00022927"/>
    </source>
</evidence>
<feature type="compositionally biased region" description="Acidic residues" evidence="13">
    <location>
        <begin position="132"/>
        <end position="147"/>
    </location>
</feature>
<keyword evidence="5" id="KW-0813">Transport</keyword>
<comment type="subcellular location">
    <subcellularLocation>
        <location evidence="2">Cytoplasm</location>
    </subcellularLocation>
    <subcellularLocation>
        <location evidence="1">Nucleus</location>
    </subcellularLocation>
</comment>
<proteinExistence type="inferred from homology"/>
<dbReference type="InterPro" id="IPR038187">
    <property type="entry name" value="NAC_A/B_dom_sf"/>
</dbReference>
<dbReference type="Proteomes" id="UP000230605">
    <property type="component" value="Chromosome 1"/>
</dbReference>
<evidence type="ECO:0000256" key="9">
    <source>
        <dbReference type="ARBA" id="ARBA00023015"/>
    </source>
</evidence>
<protein>
    <recommendedName>
        <fullName evidence="4 12">Nascent polypeptide-associated complex subunit beta</fullName>
    </recommendedName>
</protein>
<keyword evidence="7" id="KW-0678">Repressor</keyword>
<evidence type="ECO:0000256" key="4">
    <source>
        <dbReference type="ARBA" id="ARBA00022192"/>
    </source>
</evidence>
<evidence type="ECO:0000256" key="3">
    <source>
        <dbReference type="ARBA" id="ARBA00005296"/>
    </source>
</evidence>
<accession>A0A2G5I6Z0</accession>
<keyword evidence="10 12" id="KW-0804">Transcription</keyword>
<gene>
    <name evidence="15" type="ORF">CB0940_02025</name>
</gene>
<sequence length="155" mass="16877">GSREACTHAKCGAYCGKGTPRRKVKKVNRTGGGDDKKLQAALKKMNVQPIPAIEEVNMFKQDGNVIHFSAPKVHASVPSNTFAIYGNGEDKELTELVPGILNQLGPDSLASLRKLAESYQSMQKSAEGEDKKDDDDDEIPDLVEGENFESKNDVE</sequence>
<evidence type="ECO:0000259" key="14">
    <source>
        <dbReference type="PROSITE" id="PS51151"/>
    </source>
</evidence>
<comment type="caution">
    <text evidence="15">The sequence shown here is derived from an EMBL/GenBank/DDBJ whole genome shotgun (WGS) entry which is preliminary data.</text>
</comment>
<dbReference type="OrthoDB" id="8033832at2759"/>
<evidence type="ECO:0000313" key="16">
    <source>
        <dbReference type="Proteomes" id="UP000230605"/>
    </source>
</evidence>